<dbReference type="AlphaFoldDB" id="A0A2P4S5G5"/>
<dbReference type="Pfam" id="PF00530">
    <property type="entry name" value="SRCR"/>
    <property type="match status" value="1"/>
</dbReference>
<dbReference type="InterPro" id="IPR036772">
    <property type="entry name" value="SRCR-like_dom_sf"/>
</dbReference>
<feature type="disulfide bond" evidence="2">
    <location>
        <begin position="41"/>
        <end position="51"/>
    </location>
</feature>
<evidence type="ECO:0000259" key="3">
    <source>
        <dbReference type="PROSITE" id="PS50287"/>
    </source>
</evidence>
<dbReference type="SUPFAM" id="SSF56487">
    <property type="entry name" value="SRCR-like"/>
    <property type="match status" value="1"/>
</dbReference>
<sequence>MTPHTVPLVCKELGCGDGGTRETSIFYGRVNGTAWLDHVRCGESNSSFWQCPSDPWELQAYDDVRDEANITCN</sequence>
<organism evidence="4 5">
    <name type="scientific">Bambusicola thoracicus</name>
    <name type="common">Chinese bamboo-partridge</name>
    <name type="synonym">Perdix thoracica</name>
    <dbReference type="NCBI Taxonomy" id="9083"/>
    <lineage>
        <taxon>Eukaryota</taxon>
        <taxon>Metazoa</taxon>
        <taxon>Chordata</taxon>
        <taxon>Craniata</taxon>
        <taxon>Vertebrata</taxon>
        <taxon>Euteleostomi</taxon>
        <taxon>Archelosauria</taxon>
        <taxon>Archosauria</taxon>
        <taxon>Dinosauria</taxon>
        <taxon>Saurischia</taxon>
        <taxon>Theropoda</taxon>
        <taxon>Coelurosauria</taxon>
        <taxon>Aves</taxon>
        <taxon>Neognathae</taxon>
        <taxon>Galloanserae</taxon>
        <taxon>Galliformes</taxon>
        <taxon>Phasianidae</taxon>
        <taxon>Perdicinae</taxon>
        <taxon>Bambusicola</taxon>
    </lineage>
</organism>
<dbReference type="Gene3D" id="3.10.250.10">
    <property type="entry name" value="SRCR-like domain"/>
    <property type="match status" value="1"/>
</dbReference>
<evidence type="ECO:0000313" key="5">
    <source>
        <dbReference type="Proteomes" id="UP000237246"/>
    </source>
</evidence>
<dbReference type="EMBL" id="PPHD01103184">
    <property type="protein sequence ID" value="POI19372.1"/>
    <property type="molecule type" value="Genomic_DNA"/>
</dbReference>
<evidence type="ECO:0000256" key="1">
    <source>
        <dbReference type="ARBA" id="ARBA00023157"/>
    </source>
</evidence>
<comment type="caution">
    <text evidence="2">Lacks conserved residue(s) required for the propagation of feature annotation.</text>
</comment>
<dbReference type="Proteomes" id="UP000237246">
    <property type="component" value="Unassembled WGS sequence"/>
</dbReference>
<feature type="non-terminal residue" evidence="4">
    <location>
        <position position="73"/>
    </location>
</feature>
<dbReference type="InterPro" id="IPR001190">
    <property type="entry name" value="SRCR"/>
</dbReference>
<dbReference type="PROSITE" id="PS50287">
    <property type="entry name" value="SRCR_2"/>
    <property type="match status" value="1"/>
</dbReference>
<proteinExistence type="predicted"/>
<evidence type="ECO:0000313" key="4">
    <source>
        <dbReference type="EMBL" id="POI19372.1"/>
    </source>
</evidence>
<evidence type="ECO:0000256" key="2">
    <source>
        <dbReference type="PROSITE-ProRule" id="PRU00196"/>
    </source>
</evidence>
<keyword evidence="5" id="KW-1185">Reference proteome</keyword>
<gene>
    <name evidence="4" type="ORF">CIB84_016882</name>
</gene>
<name>A0A2P4S5G5_BAMTH</name>
<comment type="caution">
    <text evidence="4">The sequence shown here is derived from an EMBL/GenBank/DDBJ whole genome shotgun (WGS) entry which is preliminary data.</text>
</comment>
<protein>
    <recommendedName>
        <fullName evidence="3">SRCR domain-containing protein</fullName>
    </recommendedName>
</protein>
<feature type="domain" description="SRCR" evidence="3">
    <location>
        <begin position="1"/>
        <end position="73"/>
    </location>
</feature>
<reference evidence="4 5" key="1">
    <citation type="submission" date="2018-01" db="EMBL/GenBank/DDBJ databases">
        <title>Comparison of the Chinese Bamboo Partridge and Red Junglefowl genome sequences highlights the importance of demography in genome evolution.</title>
        <authorList>
            <person name="Tiley G.P."/>
            <person name="Kimball R.T."/>
            <person name="Braun E.L."/>
            <person name="Burleigh J.G."/>
        </authorList>
    </citation>
    <scope>NUCLEOTIDE SEQUENCE [LARGE SCALE GENOMIC DNA]</scope>
    <source>
        <strain evidence="4">RTK389</strain>
        <tissue evidence="4">Blood</tissue>
    </source>
</reference>
<keyword evidence="1 2" id="KW-1015">Disulfide bond</keyword>
<dbReference type="GO" id="GO:0016020">
    <property type="term" value="C:membrane"/>
    <property type="evidence" value="ECO:0007669"/>
    <property type="project" value="InterPro"/>
</dbReference>
<dbReference type="OrthoDB" id="536948at2759"/>
<accession>A0A2P4S5G5</accession>